<dbReference type="Pfam" id="PF01343">
    <property type="entry name" value="Peptidase_S49"/>
    <property type="match status" value="1"/>
</dbReference>
<keyword evidence="2" id="KW-0645">Protease</keyword>
<dbReference type="InterPro" id="IPR029045">
    <property type="entry name" value="ClpP/crotonase-like_dom_sf"/>
</dbReference>
<feature type="domain" description="Peptidase S49" evidence="5">
    <location>
        <begin position="118"/>
        <end position="265"/>
    </location>
</feature>
<dbReference type="RefSeq" id="WP_010419814.1">
    <property type="nucleotide sequence ID" value="NZ_AHMM02000016.1"/>
</dbReference>
<dbReference type="PANTHER" id="PTHR42987">
    <property type="entry name" value="PEPTIDASE S49"/>
    <property type="match status" value="1"/>
</dbReference>
<evidence type="ECO:0000256" key="3">
    <source>
        <dbReference type="ARBA" id="ARBA00022801"/>
    </source>
</evidence>
<reference evidence="6 7" key="1">
    <citation type="submission" date="2013-05" db="EMBL/GenBank/DDBJ databases">
        <authorList>
            <person name="Harkins D.M."/>
            <person name="Durkin A.S."/>
            <person name="Brinkac L.M."/>
            <person name="Haft D.H."/>
            <person name="Selengut J.D."/>
            <person name="Sanka R."/>
            <person name="DePew J."/>
            <person name="Purushe J."/>
            <person name="Hartskeerl R.A."/>
            <person name="Ahmed A."/>
            <person name="van der Linden H."/>
            <person name="Goris M.G.A."/>
            <person name="Vinetz J.M."/>
            <person name="Sutton G.G."/>
            <person name="Nierman W.C."/>
            <person name="Fouts D.E."/>
        </authorList>
    </citation>
    <scope>NUCLEOTIDE SEQUENCE [LARGE SCALE GENOMIC DNA]</scope>
    <source>
        <strain evidence="6 7">10</strain>
    </source>
</reference>
<dbReference type="GO" id="GO:0008236">
    <property type="term" value="F:serine-type peptidase activity"/>
    <property type="evidence" value="ECO:0007669"/>
    <property type="project" value="UniProtKB-KW"/>
</dbReference>
<accession>V6HBM4</accession>
<comment type="caution">
    <text evidence="6">The sequence shown here is derived from an EMBL/GenBank/DDBJ whole genome shotgun (WGS) entry which is preliminary data.</text>
</comment>
<dbReference type="EMBL" id="AHMM02000016">
    <property type="protein sequence ID" value="EQA37091.1"/>
    <property type="molecule type" value="Genomic_DNA"/>
</dbReference>
<dbReference type="GO" id="GO:0006508">
    <property type="term" value="P:proteolysis"/>
    <property type="evidence" value="ECO:0007669"/>
    <property type="project" value="UniProtKB-KW"/>
</dbReference>
<evidence type="ECO:0000259" key="5">
    <source>
        <dbReference type="Pfam" id="PF01343"/>
    </source>
</evidence>
<protein>
    <submittedName>
        <fullName evidence="6">Signal peptide peptidase SppA, 36K type</fullName>
        <ecNumber evidence="6">3.4.-.-</ecNumber>
    </submittedName>
</protein>
<organism evidence="6 7">
    <name type="scientific">Leptospira inadai serovar Lyme str. 10</name>
    <dbReference type="NCBI Taxonomy" id="1049790"/>
    <lineage>
        <taxon>Bacteria</taxon>
        <taxon>Pseudomonadati</taxon>
        <taxon>Spirochaetota</taxon>
        <taxon>Spirochaetia</taxon>
        <taxon>Leptospirales</taxon>
        <taxon>Leptospiraceae</taxon>
        <taxon>Leptospira</taxon>
    </lineage>
</organism>
<keyword evidence="3 6" id="KW-0378">Hydrolase</keyword>
<dbReference type="NCBIfam" id="TIGR00706">
    <property type="entry name" value="SppA_dom"/>
    <property type="match status" value="1"/>
</dbReference>
<dbReference type="InterPro" id="IPR002142">
    <property type="entry name" value="Peptidase_S49"/>
</dbReference>
<gene>
    <name evidence="6" type="primary">sppA_1</name>
    <name evidence="6" type="ORF">LEP1GSC047_0724</name>
</gene>
<dbReference type="InterPro" id="IPR004635">
    <property type="entry name" value="Pept_S49_SppA"/>
</dbReference>
<evidence type="ECO:0000256" key="2">
    <source>
        <dbReference type="ARBA" id="ARBA00022670"/>
    </source>
</evidence>
<sequence length="325" mass="35740">MTTVRVLLKISLILSTIFSFTCISLPNPRQLIPVEKTVSGRDKDKILVIPIEGIISDNSREGSFLSGEKDSVLAAVKLQLHYAMEDGNVKAVILKINSPGGTVTASDIIYREVLEFKKKKRIPVLALFMDTAASGAYYISMSSDYLMAHPTTVTGSIGVIMQGINVKEGLDKIGIKDQSIRSGENKAVGSPLEELTPEQRKLLQSVVDNLFDRFFDVVKIGRPKVKESDLKKLADGRIFTAPQAIRHGLIDSIGYFEDAVAAATRLPGYVMSPGNTNPRVVFYSYAKEKPETVYHIQGVSPENPTLLERVGFGVSKVRFLYLFAP</sequence>
<dbReference type="Gene3D" id="3.90.226.10">
    <property type="entry name" value="2-enoyl-CoA Hydratase, Chain A, domain 1"/>
    <property type="match status" value="1"/>
</dbReference>
<dbReference type="STRING" id="1049790.LEP1GSC047_0724"/>
<evidence type="ECO:0000313" key="7">
    <source>
        <dbReference type="Proteomes" id="UP000018719"/>
    </source>
</evidence>
<evidence type="ECO:0000313" key="6">
    <source>
        <dbReference type="EMBL" id="EQA37091.1"/>
    </source>
</evidence>
<dbReference type="SUPFAM" id="SSF52096">
    <property type="entry name" value="ClpP/crotonase"/>
    <property type="match status" value="1"/>
</dbReference>
<dbReference type="EC" id="3.4.-.-" evidence="6"/>
<proteinExistence type="inferred from homology"/>
<keyword evidence="4" id="KW-0720">Serine protease</keyword>
<evidence type="ECO:0000256" key="1">
    <source>
        <dbReference type="ARBA" id="ARBA00008683"/>
    </source>
</evidence>
<dbReference type="InterPro" id="IPR047272">
    <property type="entry name" value="S49_SppA_C"/>
</dbReference>
<dbReference type="PANTHER" id="PTHR42987:SF4">
    <property type="entry name" value="PROTEASE SOHB-RELATED"/>
    <property type="match status" value="1"/>
</dbReference>
<dbReference type="Proteomes" id="UP000018719">
    <property type="component" value="Unassembled WGS sequence"/>
</dbReference>
<evidence type="ECO:0000256" key="4">
    <source>
        <dbReference type="ARBA" id="ARBA00022825"/>
    </source>
</evidence>
<dbReference type="AlphaFoldDB" id="V6HBM4"/>
<dbReference type="CDD" id="cd07023">
    <property type="entry name" value="S49_Sppa_N_C"/>
    <property type="match status" value="1"/>
</dbReference>
<name>V6HBM4_9LEPT</name>
<comment type="similarity">
    <text evidence="1">Belongs to the peptidase S49 family.</text>
</comment>